<comment type="caution">
    <text evidence="3">The sequence shown here is derived from an EMBL/GenBank/DDBJ whole genome shotgun (WGS) entry which is preliminary data.</text>
</comment>
<evidence type="ECO:0000256" key="1">
    <source>
        <dbReference type="SAM" id="MobiDB-lite"/>
    </source>
</evidence>
<gene>
    <name evidence="3" type="ORF">IDJ77_27240</name>
</gene>
<accession>A0ABR7X1G2</accession>
<dbReference type="InterPro" id="IPR032774">
    <property type="entry name" value="WG_beta_rep"/>
</dbReference>
<protein>
    <submittedName>
        <fullName evidence="3">WG repeat-containing protein</fullName>
    </submittedName>
</protein>
<name>A0ABR7X1G2_9SPHI</name>
<sequence>MKKILIIPLLLLCNVIKAQVPGQQGSAGNVRGDIDIPIPDDSTKPQDRNAGYYQKDGKYGFVYPADVKQAAIYDKIDFSSNNGFIVKKDGAYGIADKKGQVIGKIEYDSIGSMYPKGYILKKNDKYGTLAADGSKVLSVKYDKILATTDFVSFAQNRGGKIQMLFNDNEKAFSAPIEYAAMYANMVIIKANGKFGAVKNQVIIPLLYDSIFVADREINTVIKPAKRVIKAPWPIDKNKSYQVVTLLTLQNSNKYGLANADGSIIYPVDNDAVYNQEMYRYYSVKKGNLFGVYFIDSKVKTPIELDMVYADGVGYVMANKNKKGGVFNLQGKQIVPFEYDPGFIMQYRIGFGVKKNQKKGIVSKDGAVLVQPIYDDVDPFYETAMNDLVKVRLGEKYGIVNLKGQTVIPVEFDWIGEEKGLLKVVTADKRFGLYEKTGKVVIPADYKWIIDSDTENSNVIILKKANNTYNFLNKNTQQALLKESVSSYGYVNTQDGLYNPFSSGGKLLLLLKAKSGKVGMLNEITGALDVPMIYDDIIQRFEGGKHTYYSVRKGQKYGLIDDANKVVIPLLYDAIDISLVYPDDYTKMPSTYTIIVAKAGKFGAVNLENRVVIPFQYSNLQRLSQNGLYKAKTGGSYQIITARNQVINKGPFDEVANYEATAAYSNAYQALTFYKGNMRVVNDKGAFTTAAVPMAAHKGYKTFDELKWALIKALDSKDDALLKDFADKVAPSEHILFYLKENAFSKRPLQGMDIDAVRARYYTDLLNFKQRYWNGSSGLPYKRESLTDVADYTRADNGFVTNARRADHAFGDTRFMEKLLRNAIKVNGYWISTYFMTRNFER</sequence>
<keyword evidence="2" id="KW-0732">Signal</keyword>
<feature type="region of interest" description="Disordered" evidence="1">
    <location>
        <begin position="22"/>
        <end position="48"/>
    </location>
</feature>
<reference evidence="3 4" key="1">
    <citation type="submission" date="2020-09" db="EMBL/GenBank/DDBJ databases">
        <title>Novel species of Mucilaginibacter isolated from a glacier on the Tibetan Plateau.</title>
        <authorList>
            <person name="Liu Q."/>
            <person name="Xin Y.-H."/>
        </authorList>
    </citation>
    <scope>NUCLEOTIDE SEQUENCE [LARGE SCALE GENOMIC DNA]</scope>
    <source>
        <strain evidence="3 4">ZT4R22</strain>
    </source>
</reference>
<dbReference type="Pfam" id="PF14903">
    <property type="entry name" value="WG_beta_rep"/>
    <property type="match status" value="4"/>
</dbReference>
<dbReference type="EMBL" id="JACWMY010000022">
    <property type="protein sequence ID" value="MBD1367534.1"/>
    <property type="molecule type" value="Genomic_DNA"/>
</dbReference>
<organism evidence="3 4">
    <name type="scientific">Mucilaginibacter pankratovii</name>
    <dbReference type="NCBI Taxonomy" id="2772110"/>
    <lineage>
        <taxon>Bacteria</taxon>
        <taxon>Pseudomonadati</taxon>
        <taxon>Bacteroidota</taxon>
        <taxon>Sphingobacteriia</taxon>
        <taxon>Sphingobacteriales</taxon>
        <taxon>Sphingobacteriaceae</taxon>
        <taxon>Mucilaginibacter</taxon>
    </lineage>
</organism>
<dbReference type="Proteomes" id="UP000606600">
    <property type="component" value="Unassembled WGS sequence"/>
</dbReference>
<dbReference type="PANTHER" id="PTHR37841:SF1">
    <property type="entry name" value="DUF3298 DOMAIN-CONTAINING PROTEIN"/>
    <property type="match status" value="1"/>
</dbReference>
<feature type="signal peptide" evidence="2">
    <location>
        <begin position="1"/>
        <end position="18"/>
    </location>
</feature>
<evidence type="ECO:0000313" key="4">
    <source>
        <dbReference type="Proteomes" id="UP000606600"/>
    </source>
</evidence>
<evidence type="ECO:0000313" key="3">
    <source>
        <dbReference type="EMBL" id="MBD1367534.1"/>
    </source>
</evidence>
<dbReference type="RefSeq" id="WP_191192166.1">
    <property type="nucleotide sequence ID" value="NZ_JACWMY010000022.1"/>
</dbReference>
<proteinExistence type="predicted"/>
<feature type="chain" id="PRO_5045992203" evidence="2">
    <location>
        <begin position="19"/>
        <end position="841"/>
    </location>
</feature>
<evidence type="ECO:0000256" key="2">
    <source>
        <dbReference type="SAM" id="SignalP"/>
    </source>
</evidence>
<dbReference type="PANTHER" id="PTHR37841">
    <property type="entry name" value="GLR2918 PROTEIN"/>
    <property type="match status" value="1"/>
</dbReference>
<keyword evidence="4" id="KW-1185">Reference proteome</keyword>